<dbReference type="Proteomes" id="UP001154282">
    <property type="component" value="Unassembled WGS sequence"/>
</dbReference>
<feature type="non-terminal residue" evidence="1">
    <location>
        <position position="108"/>
    </location>
</feature>
<sequence>MLRFLTTMSYMCMDLSLLKSLGRLMRWTVDLLWNCSSSGSDSFRSSTAYDVITSLLGACTSTFLPRAPAADSLAGFSTSRTTPFLNTHTPDIEESYVVSLLKNTLNLS</sequence>
<protein>
    <recommendedName>
        <fullName evidence="3">Secreted protein</fullName>
    </recommendedName>
</protein>
<dbReference type="AlphaFoldDB" id="A0AAV0P825"/>
<name>A0AAV0P825_9ROSI</name>
<keyword evidence="2" id="KW-1185">Reference proteome</keyword>
<evidence type="ECO:0000313" key="2">
    <source>
        <dbReference type="Proteomes" id="UP001154282"/>
    </source>
</evidence>
<accession>A0AAV0P825</accession>
<proteinExistence type="predicted"/>
<evidence type="ECO:0000313" key="1">
    <source>
        <dbReference type="EMBL" id="CAI0466787.1"/>
    </source>
</evidence>
<reference evidence="1" key="1">
    <citation type="submission" date="2022-08" db="EMBL/GenBank/DDBJ databases">
        <authorList>
            <person name="Gutierrez-Valencia J."/>
        </authorList>
    </citation>
    <scope>NUCLEOTIDE SEQUENCE</scope>
</reference>
<gene>
    <name evidence="1" type="ORF">LITE_LOCUS37181</name>
</gene>
<comment type="caution">
    <text evidence="1">The sequence shown here is derived from an EMBL/GenBank/DDBJ whole genome shotgun (WGS) entry which is preliminary data.</text>
</comment>
<evidence type="ECO:0008006" key="3">
    <source>
        <dbReference type="Google" id="ProtNLM"/>
    </source>
</evidence>
<dbReference type="EMBL" id="CAMGYJ010000008">
    <property type="protein sequence ID" value="CAI0466787.1"/>
    <property type="molecule type" value="Genomic_DNA"/>
</dbReference>
<organism evidence="1 2">
    <name type="scientific">Linum tenue</name>
    <dbReference type="NCBI Taxonomy" id="586396"/>
    <lineage>
        <taxon>Eukaryota</taxon>
        <taxon>Viridiplantae</taxon>
        <taxon>Streptophyta</taxon>
        <taxon>Embryophyta</taxon>
        <taxon>Tracheophyta</taxon>
        <taxon>Spermatophyta</taxon>
        <taxon>Magnoliopsida</taxon>
        <taxon>eudicotyledons</taxon>
        <taxon>Gunneridae</taxon>
        <taxon>Pentapetalae</taxon>
        <taxon>rosids</taxon>
        <taxon>fabids</taxon>
        <taxon>Malpighiales</taxon>
        <taxon>Linaceae</taxon>
        <taxon>Linum</taxon>
    </lineage>
</organism>